<dbReference type="Proteomes" id="UP001293718">
    <property type="component" value="Unassembled WGS sequence"/>
</dbReference>
<organism evidence="3 4">
    <name type="scientific">Azohydromonas lata</name>
    <dbReference type="NCBI Taxonomy" id="45677"/>
    <lineage>
        <taxon>Bacteria</taxon>
        <taxon>Pseudomonadati</taxon>
        <taxon>Pseudomonadota</taxon>
        <taxon>Betaproteobacteria</taxon>
        <taxon>Burkholderiales</taxon>
        <taxon>Sphaerotilaceae</taxon>
        <taxon>Azohydromonas</taxon>
    </lineage>
</organism>
<keyword evidence="4" id="KW-1185">Reference proteome</keyword>
<evidence type="ECO:0000313" key="3">
    <source>
        <dbReference type="EMBL" id="MDZ5460129.1"/>
    </source>
</evidence>
<dbReference type="Gene3D" id="3.40.50.1820">
    <property type="entry name" value="alpha/beta hydrolase"/>
    <property type="match status" value="1"/>
</dbReference>
<protein>
    <submittedName>
        <fullName evidence="3">Prolyl oligopeptidase family serine peptidase</fullName>
    </submittedName>
</protein>
<evidence type="ECO:0000259" key="2">
    <source>
        <dbReference type="Pfam" id="PF12697"/>
    </source>
</evidence>
<dbReference type="SUPFAM" id="SSF53474">
    <property type="entry name" value="alpha/beta-Hydrolases"/>
    <property type="match status" value="1"/>
</dbReference>
<proteinExistence type="predicted"/>
<dbReference type="Pfam" id="PF12697">
    <property type="entry name" value="Abhydrolase_6"/>
    <property type="match status" value="1"/>
</dbReference>
<feature type="signal peptide" evidence="1">
    <location>
        <begin position="1"/>
        <end position="25"/>
    </location>
</feature>
<accession>A0ABU5IML2</accession>
<evidence type="ECO:0000313" key="4">
    <source>
        <dbReference type="Proteomes" id="UP001293718"/>
    </source>
</evidence>
<gene>
    <name evidence="3" type="ORF">SM757_26475</name>
</gene>
<comment type="caution">
    <text evidence="3">The sequence shown here is derived from an EMBL/GenBank/DDBJ whole genome shotgun (WGS) entry which is preliminary data.</text>
</comment>
<dbReference type="PIRSF" id="PIRSF031982">
    <property type="entry name" value="UCP031982_abhydr"/>
    <property type="match status" value="1"/>
</dbReference>
<dbReference type="InterPro" id="IPR016986">
    <property type="entry name" value="UCP031982_abhydr"/>
</dbReference>
<evidence type="ECO:0000256" key="1">
    <source>
        <dbReference type="SAM" id="SignalP"/>
    </source>
</evidence>
<dbReference type="RefSeq" id="WP_322467690.1">
    <property type="nucleotide sequence ID" value="NZ_JAXOJX010000059.1"/>
</dbReference>
<dbReference type="InterPro" id="IPR029058">
    <property type="entry name" value="AB_hydrolase_fold"/>
</dbReference>
<name>A0ABU5IML2_9BURK</name>
<feature type="domain" description="AB hydrolase-1" evidence="2">
    <location>
        <begin position="79"/>
        <end position="307"/>
    </location>
</feature>
<dbReference type="InterPro" id="IPR000073">
    <property type="entry name" value="AB_hydrolase_1"/>
</dbReference>
<sequence>MQKLKKYLLQAAAFLATLLAGTANAQFGHLGYAELPQLDGGKTVLFYPTLAEETAVRQGPFEFSWAADAPPSFSNGRLVVISHGSGGSPWVHMDLTRTLVHRGFIVAIPQHQGDNYQAHSRPGPESWARRPLEISRAIDAVASYPPLQNFVSTDRVGIFGGSAGGHTALTLAGGQWSPDRFKAHCEQHLKEDFNSCVGFTTRLRGNALDYLKLWLARRVIAWRFSDPTPQRYTDARIRAAVAMVPFAADFLPASLAKPKIPLGLIIAERDVNQIPKFHAEAIAQACEPRCEVLLRLADAGHGAMLSPMPPLAPGSIEFALLGDPPNFQRATRVNQIHQAIAEFFAQHLLPDR</sequence>
<feature type="chain" id="PRO_5046197155" evidence="1">
    <location>
        <begin position="26"/>
        <end position="352"/>
    </location>
</feature>
<dbReference type="EMBL" id="JAXOJX010000059">
    <property type="protein sequence ID" value="MDZ5460129.1"/>
    <property type="molecule type" value="Genomic_DNA"/>
</dbReference>
<keyword evidence="1" id="KW-0732">Signal</keyword>
<reference evidence="3 4" key="1">
    <citation type="submission" date="2023-11" db="EMBL/GenBank/DDBJ databases">
        <title>Draft genome of Azohydromonas lata strain H1 (DSM1123), a polyhydroxyalkanoate producer.</title>
        <authorList>
            <person name="Traversa D."/>
            <person name="D'Addabbo P."/>
            <person name="Pazzani C."/>
            <person name="Manzari C."/>
            <person name="Chiara M."/>
            <person name="Scrascia M."/>
        </authorList>
    </citation>
    <scope>NUCLEOTIDE SEQUENCE [LARGE SCALE GENOMIC DNA]</scope>
    <source>
        <strain evidence="3 4">H1</strain>
    </source>
</reference>